<sequence>MEGKLSIPTAKRDHISGALSAPLEIVEYGDYQCPYCGMAYPIIKQIQKALGEKLRLVFRNFPLSDMHENALNAARAAEAAAKQGKFWEMHDMLYENQQQLYPASLDRYAAKLGLDMLQFKKDMIDLDIENRISSDFESGIRSGVNGTPTFFINGQRYDGDWEFEPFLSYLKSI</sequence>
<dbReference type="Proteomes" id="UP000199572">
    <property type="component" value="Unassembled WGS sequence"/>
</dbReference>
<evidence type="ECO:0000313" key="4">
    <source>
        <dbReference type="Proteomes" id="UP000199572"/>
    </source>
</evidence>
<dbReference type="SUPFAM" id="SSF52833">
    <property type="entry name" value="Thioredoxin-like"/>
    <property type="match status" value="1"/>
</dbReference>
<dbReference type="EMBL" id="FOGG01000009">
    <property type="protein sequence ID" value="SER43504.1"/>
    <property type="molecule type" value="Genomic_DNA"/>
</dbReference>
<dbReference type="PANTHER" id="PTHR13887:SF55">
    <property type="entry name" value="SLR0313 PROTEIN"/>
    <property type="match status" value="1"/>
</dbReference>
<evidence type="ECO:0000313" key="3">
    <source>
        <dbReference type="EMBL" id="SER43504.1"/>
    </source>
</evidence>
<gene>
    <name evidence="3" type="ORF">SAMN04488023_10943</name>
</gene>
<dbReference type="STRING" id="390241.SAMN04488023_10943"/>
<dbReference type="PROSITE" id="PS51352">
    <property type="entry name" value="THIOREDOXIN_2"/>
    <property type="match status" value="1"/>
</dbReference>
<dbReference type="InterPro" id="IPR012336">
    <property type="entry name" value="Thioredoxin-like_fold"/>
</dbReference>
<dbReference type="GO" id="GO:0016853">
    <property type="term" value="F:isomerase activity"/>
    <property type="evidence" value="ECO:0007669"/>
    <property type="project" value="UniProtKB-KW"/>
</dbReference>
<reference evidence="3 4" key="1">
    <citation type="submission" date="2016-10" db="EMBL/GenBank/DDBJ databases">
        <authorList>
            <person name="de Groot N.N."/>
        </authorList>
    </citation>
    <scope>NUCLEOTIDE SEQUENCE [LARGE SCALE GENOMIC DNA]</scope>
    <source>
        <strain evidence="3 4">DSM 18610</strain>
    </source>
</reference>
<feature type="domain" description="Thioredoxin" evidence="2">
    <location>
        <begin position="1"/>
        <end position="173"/>
    </location>
</feature>
<keyword evidence="3" id="KW-0413">Isomerase</keyword>
<dbReference type="InterPro" id="IPR036249">
    <property type="entry name" value="Thioredoxin-like_sf"/>
</dbReference>
<dbReference type="Gene3D" id="3.40.30.10">
    <property type="entry name" value="Glutaredoxin"/>
    <property type="match status" value="1"/>
</dbReference>
<proteinExistence type="inferred from homology"/>
<dbReference type="InterPro" id="IPR013766">
    <property type="entry name" value="Thioredoxin_domain"/>
</dbReference>
<keyword evidence="4" id="KW-1185">Reference proteome</keyword>
<organism evidence="3 4">
    <name type="scientific">Pedobacter rhizosphaerae</name>
    <dbReference type="NCBI Taxonomy" id="390241"/>
    <lineage>
        <taxon>Bacteria</taxon>
        <taxon>Pseudomonadati</taxon>
        <taxon>Bacteroidota</taxon>
        <taxon>Sphingobacteriia</taxon>
        <taxon>Sphingobacteriales</taxon>
        <taxon>Sphingobacteriaceae</taxon>
        <taxon>Pedobacter</taxon>
    </lineage>
</organism>
<dbReference type="OrthoDB" id="117402at2"/>
<protein>
    <submittedName>
        <fullName evidence="3">Protein-disulfide isomerase</fullName>
    </submittedName>
</protein>
<evidence type="ECO:0000256" key="1">
    <source>
        <dbReference type="ARBA" id="ARBA00005791"/>
    </source>
</evidence>
<dbReference type="Pfam" id="PF13462">
    <property type="entry name" value="Thioredoxin_4"/>
    <property type="match status" value="1"/>
</dbReference>
<comment type="similarity">
    <text evidence="1">Belongs to the thioredoxin family. DsbA subfamily.</text>
</comment>
<name>A0A1H9P5C9_9SPHI</name>
<dbReference type="AlphaFoldDB" id="A0A1H9P5C9"/>
<dbReference type="PANTHER" id="PTHR13887">
    <property type="entry name" value="GLUTATHIONE S-TRANSFERASE KAPPA"/>
    <property type="match status" value="1"/>
</dbReference>
<accession>A0A1H9P5C9</accession>
<dbReference type="RefSeq" id="WP_090883733.1">
    <property type="nucleotide sequence ID" value="NZ_FOGG01000009.1"/>
</dbReference>
<evidence type="ECO:0000259" key="2">
    <source>
        <dbReference type="PROSITE" id="PS51352"/>
    </source>
</evidence>